<evidence type="ECO:0000256" key="5">
    <source>
        <dbReference type="ARBA" id="ARBA00022787"/>
    </source>
</evidence>
<dbReference type="InterPro" id="IPR023392">
    <property type="entry name" value="Tom20_dom_sf"/>
</dbReference>
<feature type="compositionally biased region" description="Acidic residues" evidence="14">
    <location>
        <begin position="187"/>
        <end position="196"/>
    </location>
</feature>
<feature type="region of interest" description="Disordered" evidence="14">
    <location>
        <begin position="152"/>
        <end position="347"/>
    </location>
</feature>
<evidence type="ECO:0000256" key="11">
    <source>
        <dbReference type="ARBA" id="ARBA00068548"/>
    </source>
</evidence>
<dbReference type="EMBL" id="HG529530">
    <property type="protein sequence ID" value="CDI52146.1"/>
    <property type="molecule type" value="Genomic_DNA"/>
</dbReference>
<evidence type="ECO:0000256" key="1">
    <source>
        <dbReference type="ARBA" id="ARBA00004572"/>
    </source>
</evidence>
<dbReference type="GO" id="GO:0030150">
    <property type="term" value="P:protein import into mitochondrial matrix"/>
    <property type="evidence" value="ECO:0007669"/>
    <property type="project" value="TreeGrafter"/>
</dbReference>
<evidence type="ECO:0000256" key="2">
    <source>
        <dbReference type="ARBA" id="ARBA00005792"/>
    </source>
</evidence>
<protein>
    <recommendedName>
        <fullName evidence="11">Mitochondrial import receptor subunit TOM20</fullName>
    </recommendedName>
    <alternativeName>
        <fullName evidence="10">Mitochondrial 20 kDa outer membrane protein</fullName>
    </alternativeName>
    <alternativeName>
        <fullName evidence="12">Mitochondrial import receptor subunit tom20</fullName>
    </alternativeName>
    <alternativeName>
        <fullName evidence="13">Translocase of outer membrane 20 kDa subunit</fullName>
    </alternativeName>
</protein>
<dbReference type="Gene3D" id="1.20.960.10">
    <property type="entry name" value="Mitochondrial outer membrane translocase complex, subunit Tom20 domain"/>
    <property type="match status" value="1"/>
</dbReference>
<keyword evidence="6" id="KW-0653">Protein transport</keyword>
<evidence type="ECO:0000256" key="6">
    <source>
        <dbReference type="ARBA" id="ARBA00022927"/>
    </source>
</evidence>
<evidence type="ECO:0000256" key="7">
    <source>
        <dbReference type="ARBA" id="ARBA00022989"/>
    </source>
</evidence>
<comment type="subcellular location">
    <subcellularLocation>
        <location evidence="1">Mitochondrion outer membrane</location>
        <topology evidence="1">Single-pass membrane protein</topology>
    </subcellularLocation>
</comment>
<evidence type="ECO:0000256" key="13">
    <source>
        <dbReference type="ARBA" id="ARBA00080405"/>
    </source>
</evidence>
<evidence type="ECO:0000256" key="10">
    <source>
        <dbReference type="ARBA" id="ARBA00042705"/>
    </source>
</evidence>
<feature type="region of interest" description="Disordered" evidence="14">
    <location>
        <begin position="37"/>
        <end position="58"/>
    </location>
</feature>
<dbReference type="GO" id="GO:0008320">
    <property type="term" value="F:protein transmembrane transporter activity"/>
    <property type="evidence" value="ECO:0007669"/>
    <property type="project" value="TreeGrafter"/>
</dbReference>
<feature type="compositionally biased region" description="Polar residues" evidence="14">
    <location>
        <begin position="229"/>
        <end position="250"/>
    </location>
</feature>
<evidence type="ECO:0000256" key="3">
    <source>
        <dbReference type="ARBA" id="ARBA00022448"/>
    </source>
</evidence>
<dbReference type="Pfam" id="PF02064">
    <property type="entry name" value="MAS20"/>
    <property type="match status" value="1"/>
</dbReference>
<dbReference type="GO" id="GO:0006886">
    <property type="term" value="P:intracellular protein transport"/>
    <property type="evidence" value="ECO:0007669"/>
    <property type="project" value="InterPro"/>
</dbReference>
<dbReference type="SUPFAM" id="SSF47157">
    <property type="entry name" value="Mitochondrial import receptor subunit Tom20"/>
    <property type="match status" value="1"/>
</dbReference>
<dbReference type="GO" id="GO:0016031">
    <property type="term" value="P:tRNA import into mitochondrion"/>
    <property type="evidence" value="ECO:0007669"/>
    <property type="project" value="TreeGrafter"/>
</dbReference>
<dbReference type="GO" id="GO:0006605">
    <property type="term" value="P:protein targeting"/>
    <property type="evidence" value="ECO:0007669"/>
    <property type="project" value="InterPro"/>
</dbReference>
<evidence type="ECO:0000256" key="8">
    <source>
        <dbReference type="ARBA" id="ARBA00023128"/>
    </source>
</evidence>
<keyword evidence="15" id="KW-0675">Receptor</keyword>
<dbReference type="PANTHER" id="PTHR12430:SF0">
    <property type="entry name" value="TRANSLOCASE OF OUTER MITOCHONDRIAL MEMBRANE 20"/>
    <property type="match status" value="1"/>
</dbReference>
<dbReference type="FunFam" id="1.20.960.10:FF:000002">
    <property type="entry name" value="Mitochondrial import receptor subunit TOM20"/>
    <property type="match status" value="1"/>
</dbReference>
<evidence type="ECO:0000313" key="15">
    <source>
        <dbReference type="EMBL" id="CDI52146.1"/>
    </source>
</evidence>
<dbReference type="GO" id="GO:0030943">
    <property type="term" value="F:mitochondrion targeting sequence binding"/>
    <property type="evidence" value="ECO:0007669"/>
    <property type="project" value="TreeGrafter"/>
</dbReference>
<dbReference type="PRINTS" id="PR00351">
    <property type="entry name" value="OM20RECEPTOR"/>
</dbReference>
<evidence type="ECO:0000256" key="14">
    <source>
        <dbReference type="SAM" id="MobiDB-lite"/>
    </source>
</evidence>
<keyword evidence="8" id="KW-0496">Mitochondrion</keyword>
<name>A0A077QZN4_9BASI</name>
<reference evidence="15" key="1">
    <citation type="journal article" date="2014" name="Genome Biol. Evol.">
        <title>Gene Loss Rather Than Gene Gain Is Associated with a Host Jump from Monocots to Dicots in the Smut Fungus Melanopsichium pennsylvanicum.</title>
        <authorList>
            <person name="Sharma R."/>
            <person name="Mishra B."/>
            <person name="Runge F."/>
            <person name="Thines M."/>
        </authorList>
    </citation>
    <scope>NUCLEOTIDE SEQUENCE</scope>
    <source>
        <strain evidence="15">4</strain>
    </source>
</reference>
<dbReference type="GO" id="GO:0005742">
    <property type="term" value="C:mitochondrial outer membrane translocase complex"/>
    <property type="evidence" value="ECO:0007669"/>
    <property type="project" value="InterPro"/>
</dbReference>
<proteinExistence type="inferred from homology"/>
<keyword evidence="3" id="KW-0813">Transport</keyword>
<dbReference type="PANTHER" id="PTHR12430">
    <property type="entry name" value="MITOCHONDRIAL IMPORT RECEPTOR SUBUNIT TOM20"/>
    <property type="match status" value="1"/>
</dbReference>
<evidence type="ECO:0000256" key="4">
    <source>
        <dbReference type="ARBA" id="ARBA00022692"/>
    </source>
</evidence>
<keyword evidence="4" id="KW-0812">Transmembrane</keyword>
<evidence type="ECO:0000256" key="9">
    <source>
        <dbReference type="ARBA" id="ARBA00023136"/>
    </source>
</evidence>
<dbReference type="AlphaFoldDB" id="A0A077QZN4"/>
<feature type="compositionally biased region" description="Low complexity" evidence="14">
    <location>
        <begin position="299"/>
        <end position="311"/>
    </location>
</feature>
<accession>A0A077QZN4</accession>
<evidence type="ECO:0000256" key="12">
    <source>
        <dbReference type="ARBA" id="ARBA00073975"/>
    </source>
</evidence>
<feature type="compositionally biased region" description="Low complexity" evidence="14">
    <location>
        <begin position="211"/>
        <end position="227"/>
    </location>
</feature>
<feature type="compositionally biased region" description="Basic and acidic residues" evidence="14">
    <location>
        <begin position="37"/>
        <end position="53"/>
    </location>
</feature>
<sequence length="347" mass="36533">MKTSQIVLTSLSALGIAGVGYAIYFDHRRRNDPVFRKSLRKESKKSSKAEKKAAAQRSQQEDVFIQELLQEVRAPGTFPAGVEEREQYFLKYVSLGEQLFAMGTDKYLDAAAAFFRALKVYPQPVELIMIYQKAVPKEVFDTIMRIVSKDVATGGGEGSEAGMSAAGLDDVDEDGPSPLSAAKADAENEDEEQEDVENSKKQQNAAEEKQSSPSSSASAAQLAAAPAQGTDSGTTSSQEWDTLSATSLNETGVMVTPNAPASTSSQSPDESATPSAAAEEAAAAGSGSTDEPKLTAIDTSAAVTAAPSTPSKQNLTSGAWSPAPIFSASSPRAENKSTVDVEEDKSE</sequence>
<comment type="similarity">
    <text evidence="2">Belongs to the Tom20 family.</text>
</comment>
<organism evidence="15">
    <name type="scientific">Melanopsichium pennsylvanicum 4</name>
    <dbReference type="NCBI Taxonomy" id="1398559"/>
    <lineage>
        <taxon>Eukaryota</taxon>
        <taxon>Fungi</taxon>
        <taxon>Dikarya</taxon>
        <taxon>Basidiomycota</taxon>
        <taxon>Ustilaginomycotina</taxon>
        <taxon>Ustilaginomycetes</taxon>
        <taxon>Ustilaginales</taxon>
        <taxon>Ustilaginaceae</taxon>
        <taxon>Melanopsichium</taxon>
    </lineage>
</organism>
<keyword evidence="5" id="KW-1000">Mitochondrion outer membrane</keyword>
<feature type="compositionally biased region" description="Low complexity" evidence="14">
    <location>
        <begin position="267"/>
        <end position="289"/>
    </location>
</feature>
<keyword evidence="9" id="KW-0472">Membrane</keyword>
<dbReference type="InterPro" id="IPR002056">
    <property type="entry name" value="MAS20"/>
</dbReference>
<keyword evidence="7" id="KW-1133">Transmembrane helix</keyword>